<evidence type="ECO:0000313" key="1">
    <source>
        <dbReference type="EMBL" id="EHQ87560.1"/>
    </source>
</evidence>
<protein>
    <submittedName>
        <fullName evidence="1">Putative O-methyltransferase</fullName>
    </submittedName>
</protein>
<name>H5Y1E7_9FIRM</name>
<dbReference type="GO" id="GO:0032259">
    <property type="term" value="P:methylation"/>
    <property type="evidence" value="ECO:0007669"/>
    <property type="project" value="UniProtKB-KW"/>
</dbReference>
<proteinExistence type="predicted"/>
<dbReference type="eggNOG" id="COG4122">
    <property type="taxonomic scope" value="Bacteria"/>
</dbReference>
<dbReference type="InterPro" id="IPR029063">
    <property type="entry name" value="SAM-dependent_MTases_sf"/>
</dbReference>
<dbReference type="HOGENOM" id="CLU_1515547_0_0_9"/>
<reference evidence="1 2" key="1">
    <citation type="submission" date="2011-11" db="EMBL/GenBank/DDBJ databases">
        <title>The Noncontiguous Finished genome of Desulfosporosinus youngiae DSM 17734.</title>
        <authorList>
            <consortium name="US DOE Joint Genome Institute (JGI-PGF)"/>
            <person name="Lucas S."/>
            <person name="Han J."/>
            <person name="Lapidus A."/>
            <person name="Cheng J.-F."/>
            <person name="Goodwin L."/>
            <person name="Pitluck S."/>
            <person name="Peters L."/>
            <person name="Ovchinnikova G."/>
            <person name="Lu M."/>
            <person name="Land M.L."/>
            <person name="Hauser L."/>
            <person name="Pester M."/>
            <person name="Spring S."/>
            <person name="Ollivier B."/>
            <person name="Rattei T."/>
            <person name="Klenk H.-P."/>
            <person name="Wagner M."/>
            <person name="Loy A."/>
            <person name="Woyke T.J."/>
        </authorList>
    </citation>
    <scope>NUCLEOTIDE SEQUENCE [LARGE SCALE GENOMIC DNA]</scope>
    <source>
        <strain evidence="1 2">DSM 17734</strain>
    </source>
</reference>
<dbReference type="GO" id="GO:0008168">
    <property type="term" value="F:methyltransferase activity"/>
    <property type="evidence" value="ECO:0007669"/>
    <property type="project" value="UniProtKB-KW"/>
</dbReference>
<dbReference type="Proteomes" id="UP000005104">
    <property type="component" value="Chromosome"/>
</dbReference>
<dbReference type="AlphaFoldDB" id="H5Y1E7"/>
<keyword evidence="1" id="KW-0808">Transferase</keyword>
<organism evidence="1 2">
    <name type="scientific">Desulfosporosinus youngiae DSM 17734</name>
    <dbReference type="NCBI Taxonomy" id="768710"/>
    <lineage>
        <taxon>Bacteria</taxon>
        <taxon>Bacillati</taxon>
        <taxon>Bacillota</taxon>
        <taxon>Clostridia</taxon>
        <taxon>Eubacteriales</taxon>
        <taxon>Desulfitobacteriaceae</taxon>
        <taxon>Desulfosporosinus</taxon>
    </lineage>
</organism>
<sequence length="178" mass="20376">MVVLNWHEDFIVHLASLVRPKVYVELGLYHCALFNRIIPFAEQLVGVDISMEAGNYMQQSSKTRFFKGTTQEFAREVESNPFQIDMLFIDADHSKEAVAQDFKDFFPFVAPHGLILLHDTHPGNEQMIQPEWCGTAYLAAEELLKESGSAYELMTIPISPGLTICRKRQVQLSWQEKL</sequence>
<dbReference type="STRING" id="768710.DesyoDRAFT_0366"/>
<dbReference type="Pfam" id="PF13578">
    <property type="entry name" value="Methyltransf_24"/>
    <property type="match status" value="1"/>
</dbReference>
<keyword evidence="1" id="KW-0489">Methyltransferase</keyword>
<keyword evidence="2" id="KW-1185">Reference proteome</keyword>
<dbReference type="EMBL" id="CM001441">
    <property type="protein sequence ID" value="EHQ87560.1"/>
    <property type="molecule type" value="Genomic_DNA"/>
</dbReference>
<dbReference type="RefSeq" id="WP_007778668.1">
    <property type="nucleotide sequence ID" value="NZ_CM001441.1"/>
</dbReference>
<dbReference type="Gene3D" id="3.40.50.150">
    <property type="entry name" value="Vaccinia Virus protein VP39"/>
    <property type="match status" value="1"/>
</dbReference>
<gene>
    <name evidence="1" type="ORF">DesyoDRAFT_0366</name>
</gene>
<evidence type="ECO:0000313" key="2">
    <source>
        <dbReference type="Proteomes" id="UP000005104"/>
    </source>
</evidence>
<accession>H5Y1E7</accession>
<dbReference type="SUPFAM" id="SSF53335">
    <property type="entry name" value="S-adenosyl-L-methionine-dependent methyltransferases"/>
    <property type="match status" value="1"/>
</dbReference>